<feature type="compositionally biased region" description="Polar residues" evidence="1">
    <location>
        <begin position="267"/>
        <end position="278"/>
    </location>
</feature>
<dbReference type="PANTHER" id="PTHR47331:SF4">
    <property type="entry name" value="PEPTIDASE S1 DOMAIN-CONTAINING PROTEIN"/>
    <property type="match status" value="1"/>
</dbReference>
<evidence type="ECO:0000313" key="3">
    <source>
        <dbReference type="Proteomes" id="UP001234178"/>
    </source>
</evidence>
<sequence>MDSLPDITDPQRQACEKWEVQFDTDHVEIFNFAIRYATSSRSSVTSIGTVALDVTISTTFSQKRSTRSLPTDLPRQTSQLDLHIQKQMLELEVKLQQSKIQMEANATSVTETLSKALKGMGEQLGKLIDCSHVTSTEIAANTPLVKDSRKTLHDMDQKIETVKLDLNAQIDGLRTEIGVSKEHLRTIQEQVIDQGACIPSRPQTLSARQDVSARSTMKSLEATVLHRRTLLDPNTSSREQPSRSLPIMHPACNPSIGDDTSSDTSSEHQPANVSSNPSHGCCCSRQRTPSFTIQPFDGNPNNYARFKAKFRALFENEFDGSPAPLFMLGELLSKEVRNEISECLADETMYSMVWDRLDAVYDRTEVMDQTYLDDLLQIPSLKSQDDASLKTFANRLYGAVVILSQSRYVHEFHSRTTLMTIEAKLTTYLQEKWNEKRKKAGAELNVLDLDDWKPVKRPNASYTSTIGYVSTEEGSKVMPSSPPLAAPMGRRPKTEEKAAEKTDQWRCAGSRHHLLLHGSEFIPLRKQNGSSTSISVYIDCIPWDNNPEGNGKSTCSFQDRAYGTSWFEVKHAYAVDNLKVTPNPPINPRQMESWTHLRGLDVPNVQPEDVDVLIGLDVAEAHDHMDSVKPPAGTIGAIAFKTPFGWCLGGQRARHKMDVRSSPI</sequence>
<keyword evidence="3" id="KW-1185">Reference proteome</keyword>
<reference evidence="2 3" key="1">
    <citation type="journal article" date="2023" name="Nucleic Acids Res.">
        <title>The hologenome of Daphnia magna reveals possible DNA methylation and microbiome-mediated evolution of the host genome.</title>
        <authorList>
            <person name="Chaturvedi A."/>
            <person name="Li X."/>
            <person name="Dhandapani V."/>
            <person name="Marshall H."/>
            <person name="Kissane S."/>
            <person name="Cuenca-Cambronero M."/>
            <person name="Asole G."/>
            <person name="Calvet F."/>
            <person name="Ruiz-Romero M."/>
            <person name="Marangio P."/>
            <person name="Guigo R."/>
            <person name="Rago D."/>
            <person name="Mirbahai L."/>
            <person name="Eastwood N."/>
            <person name="Colbourne J.K."/>
            <person name="Zhou J."/>
            <person name="Mallon E."/>
            <person name="Orsini L."/>
        </authorList>
    </citation>
    <scope>NUCLEOTIDE SEQUENCE [LARGE SCALE GENOMIC DNA]</scope>
    <source>
        <strain evidence="2">LRV0_1</strain>
    </source>
</reference>
<accession>A0ABQ9ZLK7</accession>
<dbReference type="Proteomes" id="UP001234178">
    <property type="component" value="Unassembled WGS sequence"/>
</dbReference>
<comment type="caution">
    <text evidence="2">The sequence shown here is derived from an EMBL/GenBank/DDBJ whole genome shotgun (WGS) entry which is preliminary data.</text>
</comment>
<dbReference type="PANTHER" id="PTHR47331">
    <property type="entry name" value="PHD-TYPE DOMAIN-CONTAINING PROTEIN"/>
    <property type="match status" value="1"/>
</dbReference>
<name>A0ABQ9ZLK7_9CRUS</name>
<organism evidence="2 3">
    <name type="scientific">Daphnia magna</name>
    <dbReference type="NCBI Taxonomy" id="35525"/>
    <lineage>
        <taxon>Eukaryota</taxon>
        <taxon>Metazoa</taxon>
        <taxon>Ecdysozoa</taxon>
        <taxon>Arthropoda</taxon>
        <taxon>Crustacea</taxon>
        <taxon>Branchiopoda</taxon>
        <taxon>Diplostraca</taxon>
        <taxon>Cladocera</taxon>
        <taxon>Anomopoda</taxon>
        <taxon>Daphniidae</taxon>
        <taxon>Daphnia</taxon>
    </lineage>
</organism>
<dbReference type="Pfam" id="PF03564">
    <property type="entry name" value="DUF1759"/>
    <property type="match status" value="1"/>
</dbReference>
<dbReference type="InterPro" id="IPR005312">
    <property type="entry name" value="DUF1759"/>
</dbReference>
<evidence type="ECO:0000256" key="1">
    <source>
        <dbReference type="SAM" id="MobiDB-lite"/>
    </source>
</evidence>
<protein>
    <submittedName>
        <fullName evidence="2">Uncharacterized protein</fullName>
    </submittedName>
</protein>
<feature type="region of interest" description="Disordered" evidence="1">
    <location>
        <begin position="228"/>
        <end position="280"/>
    </location>
</feature>
<gene>
    <name evidence="2" type="ORF">OUZ56_026370</name>
</gene>
<dbReference type="EMBL" id="JAOYFB010000004">
    <property type="protein sequence ID" value="KAK4013817.1"/>
    <property type="molecule type" value="Genomic_DNA"/>
</dbReference>
<evidence type="ECO:0000313" key="2">
    <source>
        <dbReference type="EMBL" id="KAK4013817.1"/>
    </source>
</evidence>
<proteinExistence type="predicted"/>
<feature type="compositionally biased region" description="Polar residues" evidence="1">
    <location>
        <begin position="232"/>
        <end position="243"/>
    </location>
</feature>